<feature type="non-terminal residue" evidence="11">
    <location>
        <position position="159"/>
    </location>
</feature>
<evidence type="ECO:0000259" key="10">
    <source>
        <dbReference type="PROSITE" id="PS50011"/>
    </source>
</evidence>
<keyword evidence="3" id="KW-0723">Serine/threonine-protein kinase</keyword>
<evidence type="ECO:0000256" key="1">
    <source>
        <dbReference type="ARBA" id="ARBA00006485"/>
    </source>
</evidence>
<evidence type="ECO:0000256" key="3">
    <source>
        <dbReference type="ARBA" id="ARBA00022527"/>
    </source>
</evidence>
<dbReference type="Pfam" id="PF00069">
    <property type="entry name" value="Pkinase"/>
    <property type="match status" value="1"/>
</dbReference>
<comment type="caution">
    <text evidence="11">The sequence shown here is derived from an EMBL/GenBank/DDBJ whole genome shotgun (WGS) entry which is preliminary data.</text>
</comment>
<dbReference type="InterPro" id="IPR050108">
    <property type="entry name" value="CDK"/>
</dbReference>
<dbReference type="SMART" id="SM00220">
    <property type="entry name" value="S_TKc"/>
    <property type="match status" value="1"/>
</dbReference>
<dbReference type="InterPro" id="IPR000719">
    <property type="entry name" value="Prot_kinase_dom"/>
</dbReference>
<dbReference type="EMBL" id="ML978345">
    <property type="protein sequence ID" value="KAF2023493.1"/>
    <property type="molecule type" value="Genomic_DNA"/>
</dbReference>
<keyword evidence="5" id="KW-0547">Nucleotide-binding</keyword>
<dbReference type="GO" id="GO:0005634">
    <property type="term" value="C:nucleus"/>
    <property type="evidence" value="ECO:0007669"/>
    <property type="project" value="TreeGrafter"/>
</dbReference>
<evidence type="ECO:0000313" key="12">
    <source>
        <dbReference type="Proteomes" id="UP000799777"/>
    </source>
</evidence>
<dbReference type="PANTHER" id="PTHR24056">
    <property type="entry name" value="CELL DIVISION PROTEIN KINASE"/>
    <property type="match status" value="1"/>
</dbReference>
<evidence type="ECO:0000313" key="11">
    <source>
        <dbReference type="EMBL" id="KAF2023493.1"/>
    </source>
</evidence>
<dbReference type="GO" id="GO:0005524">
    <property type="term" value="F:ATP binding"/>
    <property type="evidence" value="ECO:0007669"/>
    <property type="project" value="UniProtKB-KW"/>
</dbReference>
<sequence length="159" mass="17675">KRFIGIIMKPVADMDLHRYLSQRDWTTATLATLRSWIGCLCSALAYLHQNQCRHKDLKPQNILIDGANVLLADFGTALDWTEAESDVTVGPPEAYTRLYIAPEVALQQPRGTPSDIWSLGCVFLEIATVLSGKPLGTKVEYFQSLGTSTAAYWHNHNAI</sequence>
<organism evidence="11 12">
    <name type="scientific">Setomelanomma holmii</name>
    <dbReference type="NCBI Taxonomy" id="210430"/>
    <lineage>
        <taxon>Eukaryota</taxon>
        <taxon>Fungi</taxon>
        <taxon>Dikarya</taxon>
        <taxon>Ascomycota</taxon>
        <taxon>Pezizomycotina</taxon>
        <taxon>Dothideomycetes</taxon>
        <taxon>Pleosporomycetidae</taxon>
        <taxon>Pleosporales</taxon>
        <taxon>Pleosporineae</taxon>
        <taxon>Phaeosphaeriaceae</taxon>
        <taxon>Setomelanomma</taxon>
    </lineage>
</organism>
<dbReference type="GO" id="GO:0005737">
    <property type="term" value="C:cytoplasm"/>
    <property type="evidence" value="ECO:0007669"/>
    <property type="project" value="TreeGrafter"/>
</dbReference>
<dbReference type="GO" id="GO:0004693">
    <property type="term" value="F:cyclin-dependent protein serine/threonine kinase activity"/>
    <property type="evidence" value="ECO:0007669"/>
    <property type="project" value="UniProtKB-EC"/>
</dbReference>
<proteinExistence type="inferred from homology"/>
<dbReference type="InterPro" id="IPR011009">
    <property type="entry name" value="Kinase-like_dom_sf"/>
</dbReference>
<keyword evidence="7" id="KW-0067">ATP-binding</keyword>
<name>A0A9P4LFR8_9PLEO</name>
<reference evidence="11" key="1">
    <citation type="journal article" date="2020" name="Stud. Mycol.">
        <title>101 Dothideomycetes genomes: a test case for predicting lifestyles and emergence of pathogens.</title>
        <authorList>
            <person name="Haridas S."/>
            <person name="Albert R."/>
            <person name="Binder M."/>
            <person name="Bloem J."/>
            <person name="Labutti K."/>
            <person name="Salamov A."/>
            <person name="Andreopoulos B."/>
            <person name="Baker S."/>
            <person name="Barry K."/>
            <person name="Bills G."/>
            <person name="Bluhm B."/>
            <person name="Cannon C."/>
            <person name="Castanera R."/>
            <person name="Culley D."/>
            <person name="Daum C."/>
            <person name="Ezra D."/>
            <person name="Gonzalez J."/>
            <person name="Henrissat B."/>
            <person name="Kuo A."/>
            <person name="Liang C."/>
            <person name="Lipzen A."/>
            <person name="Lutzoni F."/>
            <person name="Magnuson J."/>
            <person name="Mondo S."/>
            <person name="Nolan M."/>
            <person name="Ohm R."/>
            <person name="Pangilinan J."/>
            <person name="Park H.-J."/>
            <person name="Ramirez L."/>
            <person name="Alfaro M."/>
            <person name="Sun H."/>
            <person name="Tritt A."/>
            <person name="Yoshinaga Y."/>
            <person name="Zwiers L.-H."/>
            <person name="Turgeon B."/>
            <person name="Goodwin S."/>
            <person name="Spatafora J."/>
            <person name="Crous P."/>
            <person name="Grigoriev I."/>
        </authorList>
    </citation>
    <scope>NUCLEOTIDE SEQUENCE</scope>
    <source>
        <strain evidence="11">CBS 110217</strain>
    </source>
</reference>
<accession>A0A9P4LFR8</accession>
<keyword evidence="12" id="KW-1185">Reference proteome</keyword>
<evidence type="ECO:0000256" key="8">
    <source>
        <dbReference type="ARBA" id="ARBA00047811"/>
    </source>
</evidence>
<dbReference type="Proteomes" id="UP000799777">
    <property type="component" value="Unassembled WGS sequence"/>
</dbReference>
<comment type="similarity">
    <text evidence="1">Belongs to the protein kinase superfamily. CMGC Ser/Thr protein kinase family. CDC2/CDKX subfamily.</text>
</comment>
<evidence type="ECO:0000256" key="5">
    <source>
        <dbReference type="ARBA" id="ARBA00022741"/>
    </source>
</evidence>
<evidence type="ECO:0000256" key="7">
    <source>
        <dbReference type="ARBA" id="ARBA00022840"/>
    </source>
</evidence>
<dbReference type="InterPro" id="IPR008271">
    <property type="entry name" value="Ser/Thr_kinase_AS"/>
</dbReference>
<dbReference type="PANTHER" id="PTHR24056:SF46">
    <property type="entry name" value="CYCLIN-DEPENDENT KINASE 5"/>
    <property type="match status" value="1"/>
</dbReference>
<evidence type="ECO:0000256" key="6">
    <source>
        <dbReference type="ARBA" id="ARBA00022777"/>
    </source>
</evidence>
<dbReference type="OrthoDB" id="4062651at2759"/>
<keyword evidence="4" id="KW-0808">Transferase</keyword>
<dbReference type="PROSITE" id="PS50011">
    <property type="entry name" value="PROTEIN_KINASE_DOM"/>
    <property type="match status" value="1"/>
</dbReference>
<protein>
    <recommendedName>
        <fullName evidence="2">cyclin-dependent kinase</fullName>
        <ecNumber evidence="2">2.7.11.22</ecNumber>
    </recommendedName>
</protein>
<dbReference type="EC" id="2.7.11.22" evidence="2"/>
<evidence type="ECO:0000256" key="4">
    <source>
        <dbReference type="ARBA" id="ARBA00022679"/>
    </source>
</evidence>
<feature type="domain" description="Protein kinase" evidence="10">
    <location>
        <begin position="1"/>
        <end position="159"/>
    </location>
</feature>
<gene>
    <name evidence="11" type="ORF">EK21DRAFT_25384</name>
</gene>
<comment type="catalytic activity">
    <reaction evidence="9">
        <text>L-seryl-[protein] + ATP = O-phospho-L-seryl-[protein] + ADP + H(+)</text>
        <dbReference type="Rhea" id="RHEA:17989"/>
        <dbReference type="Rhea" id="RHEA-COMP:9863"/>
        <dbReference type="Rhea" id="RHEA-COMP:11604"/>
        <dbReference type="ChEBI" id="CHEBI:15378"/>
        <dbReference type="ChEBI" id="CHEBI:29999"/>
        <dbReference type="ChEBI" id="CHEBI:30616"/>
        <dbReference type="ChEBI" id="CHEBI:83421"/>
        <dbReference type="ChEBI" id="CHEBI:456216"/>
        <dbReference type="EC" id="2.7.11.22"/>
    </reaction>
</comment>
<keyword evidence="6 11" id="KW-0418">Kinase</keyword>
<dbReference type="SUPFAM" id="SSF56112">
    <property type="entry name" value="Protein kinase-like (PK-like)"/>
    <property type="match status" value="1"/>
</dbReference>
<dbReference type="Gene3D" id="1.10.510.10">
    <property type="entry name" value="Transferase(Phosphotransferase) domain 1"/>
    <property type="match status" value="1"/>
</dbReference>
<dbReference type="AlphaFoldDB" id="A0A9P4LFR8"/>
<dbReference type="CDD" id="cd00180">
    <property type="entry name" value="PKc"/>
    <property type="match status" value="1"/>
</dbReference>
<comment type="catalytic activity">
    <reaction evidence="8">
        <text>L-threonyl-[protein] + ATP = O-phospho-L-threonyl-[protein] + ADP + H(+)</text>
        <dbReference type="Rhea" id="RHEA:46608"/>
        <dbReference type="Rhea" id="RHEA-COMP:11060"/>
        <dbReference type="Rhea" id="RHEA-COMP:11605"/>
        <dbReference type="ChEBI" id="CHEBI:15378"/>
        <dbReference type="ChEBI" id="CHEBI:30013"/>
        <dbReference type="ChEBI" id="CHEBI:30616"/>
        <dbReference type="ChEBI" id="CHEBI:61977"/>
        <dbReference type="ChEBI" id="CHEBI:456216"/>
        <dbReference type="EC" id="2.7.11.22"/>
    </reaction>
</comment>
<dbReference type="PROSITE" id="PS00108">
    <property type="entry name" value="PROTEIN_KINASE_ST"/>
    <property type="match status" value="1"/>
</dbReference>
<feature type="non-terminal residue" evidence="11">
    <location>
        <position position="1"/>
    </location>
</feature>
<evidence type="ECO:0000256" key="9">
    <source>
        <dbReference type="ARBA" id="ARBA00048367"/>
    </source>
</evidence>
<evidence type="ECO:0000256" key="2">
    <source>
        <dbReference type="ARBA" id="ARBA00012425"/>
    </source>
</evidence>